<dbReference type="STRING" id="909613.UO65_2876"/>
<dbReference type="EMBL" id="AYXG01000101">
    <property type="protein sequence ID" value="EWC61817.1"/>
    <property type="molecule type" value="Genomic_DNA"/>
</dbReference>
<name>W7IY79_9PSEU</name>
<sequence>MQFAPVEPIAVRSLVLGAARVPPGGLSALTLTGGVTVEPSEGRRVRFGRNRPRVEVCVGENDVTVSREHGVLDHRGGRWWVTNTGRSPIRLPASPLLHRDGEPLPLAPGYTPLFLRGSRGREHLVELYVADAGGSQLAPRPNDITQPPKRWRLTEEERLALVVLGRRYLLHDPHPQPLSRQQAADQLRELRPAANWTTKRVEHTIAGVRGRLAASGVHGLLREEVGEPVGLTLTVNLLRELISSTTLVPLDLDLVDDPNAP</sequence>
<dbReference type="eggNOG" id="COG1716">
    <property type="taxonomic scope" value="Bacteria"/>
</dbReference>
<dbReference type="InterPro" id="IPR000253">
    <property type="entry name" value="FHA_dom"/>
</dbReference>
<accession>A0A8E2X1R0</accession>
<dbReference type="SUPFAM" id="SSF49879">
    <property type="entry name" value="SMAD/FHA domain"/>
    <property type="match status" value="1"/>
</dbReference>
<evidence type="ECO:0000313" key="4">
    <source>
        <dbReference type="Proteomes" id="UP000019277"/>
    </source>
</evidence>
<dbReference type="OrthoDB" id="4213445at2"/>
<dbReference type="PROSITE" id="PS50006">
    <property type="entry name" value="FHA_DOMAIN"/>
    <property type="match status" value="1"/>
</dbReference>
<feature type="domain" description="FHA" evidence="2">
    <location>
        <begin position="45"/>
        <end position="96"/>
    </location>
</feature>
<accession>W7IY79</accession>
<dbReference type="InterPro" id="IPR008984">
    <property type="entry name" value="SMAD_FHA_dom_sf"/>
</dbReference>
<dbReference type="AlphaFoldDB" id="W7IY79"/>
<reference evidence="3 4" key="1">
    <citation type="journal article" date="2014" name="Genome Announc.">
        <title>Draft Genome Sequence of the Antitrypanosomally Active Sponge-Associated Bacterium Actinokineospora sp. Strain EG49.</title>
        <authorList>
            <person name="Harjes J."/>
            <person name="Ryu T."/>
            <person name="Abdelmohsen U.R."/>
            <person name="Moitinho-Silva L."/>
            <person name="Horn H."/>
            <person name="Ravasi T."/>
            <person name="Hentschel U."/>
        </authorList>
    </citation>
    <scope>NUCLEOTIDE SEQUENCE [LARGE SCALE GENOMIC DNA]</scope>
    <source>
        <strain evidence="3 4">EG49</strain>
    </source>
</reference>
<gene>
    <name evidence="3" type="ORF">UO65_2876</name>
</gene>
<dbReference type="PATRIC" id="fig|909613.9.peg.2876"/>
<dbReference type="Gene3D" id="2.60.200.20">
    <property type="match status" value="1"/>
</dbReference>
<evidence type="ECO:0000259" key="2">
    <source>
        <dbReference type="PROSITE" id="PS50006"/>
    </source>
</evidence>
<proteinExistence type="predicted"/>
<dbReference type="Proteomes" id="UP000019277">
    <property type="component" value="Unassembled WGS sequence"/>
</dbReference>
<dbReference type="RefSeq" id="WP_035282671.1">
    <property type="nucleotide sequence ID" value="NZ_AYXG01000101.1"/>
</dbReference>
<organism evidence="3 4">
    <name type="scientific">Actinokineospora spheciospongiae</name>
    <dbReference type="NCBI Taxonomy" id="909613"/>
    <lineage>
        <taxon>Bacteria</taxon>
        <taxon>Bacillati</taxon>
        <taxon>Actinomycetota</taxon>
        <taxon>Actinomycetes</taxon>
        <taxon>Pseudonocardiales</taxon>
        <taxon>Pseudonocardiaceae</taxon>
        <taxon>Actinokineospora</taxon>
    </lineage>
</organism>
<evidence type="ECO:0000313" key="3">
    <source>
        <dbReference type="EMBL" id="EWC61817.1"/>
    </source>
</evidence>
<comment type="caution">
    <text evidence="3">The sequence shown here is derived from an EMBL/GenBank/DDBJ whole genome shotgun (WGS) entry which is preliminary data.</text>
</comment>
<keyword evidence="1" id="KW-0597">Phosphoprotein</keyword>
<keyword evidence="4" id="KW-1185">Reference proteome</keyword>
<evidence type="ECO:0000256" key="1">
    <source>
        <dbReference type="ARBA" id="ARBA00022553"/>
    </source>
</evidence>
<protein>
    <recommendedName>
        <fullName evidence="2">FHA domain-containing protein</fullName>
    </recommendedName>
</protein>